<keyword evidence="1" id="KW-0472">Membrane</keyword>
<proteinExistence type="predicted"/>
<sequence length="623" mass="70957">MAPKTSVRRDSYWHPDYEKAPKIVHPLNESILLCLLTCSAKFLIGLIFGLPFLFVLFIFVCCFVPSKFLYNLVANIGRRGNLCKFWNSSISNSGKHCDAFWPFRAVNESNLIVINVECSKNVKELRESLRNRVSRGNENFALSKSILLEKTFDFSQFEEIQNDSSAAQSASFEQLNIFLNNLARQISQEKGERNSPRIYLISNFGPSFCTLIIFQMNSELLDRSSDRGGVGCPIKFIQKLNDAGHYLNFYLGASCAVFPKYVQIIGRCARYTLLFCRYASILGSGLCELAGHCVRSRNAMWRQMIDAPMAHRFTKDEKFKGRRLSWVRVPFRNELSRIEQIVRCNTFELMVSFLAGALRRHFRANRIKHPTAIYATMQINLDVKCSSVSLDPEHHQSRACHVIVLPLKLATDIIGSVPRIWETQRRINDLVYSSQPLTYKMVSRLANVLPFWMSKQIHSMPNRNADGFVEFYETVNTITICNHKVFSLLSYASSCINYGNNFKFGCTFFRLNGEIVLSLVVDEDYFPQPDLLLEYFQLEALGNGDVTNFDGAISRRRLGGHCSGVGHEATSRRLARFQRVIGGDIKRRGGIFQAICGVVIDPFIVVKQAFDLITSLAIQIWSQ</sequence>
<organism evidence="2 3">
    <name type="scientific">Romanomermis culicivorax</name>
    <name type="common">Nematode worm</name>
    <dbReference type="NCBI Taxonomy" id="13658"/>
    <lineage>
        <taxon>Eukaryota</taxon>
        <taxon>Metazoa</taxon>
        <taxon>Ecdysozoa</taxon>
        <taxon>Nematoda</taxon>
        <taxon>Enoplea</taxon>
        <taxon>Dorylaimia</taxon>
        <taxon>Mermithida</taxon>
        <taxon>Mermithoidea</taxon>
        <taxon>Mermithidae</taxon>
        <taxon>Romanomermis</taxon>
    </lineage>
</organism>
<name>A0A915IYW2_ROMCU</name>
<keyword evidence="1" id="KW-1133">Transmembrane helix</keyword>
<feature type="transmembrane region" description="Helical" evidence="1">
    <location>
        <begin position="42"/>
        <end position="64"/>
    </location>
</feature>
<dbReference type="WBParaSite" id="nRc.2.0.1.t19019-RA">
    <property type="protein sequence ID" value="nRc.2.0.1.t19019-RA"/>
    <property type="gene ID" value="nRc.2.0.1.g19019"/>
</dbReference>
<reference evidence="3" key="1">
    <citation type="submission" date="2022-11" db="UniProtKB">
        <authorList>
            <consortium name="WormBaseParasite"/>
        </authorList>
    </citation>
    <scope>IDENTIFICATION</scope>
</reference>
<protein>
    <submittedName>
        <fullName evidence="3">Uncharacterized protein</fullName>
    </submittedName>
</protein>
<dbReference type="Proteomes" id="UP000887565">
    <property type="component" value="Unplaced"/>
</dbReference>
<keyword evidence="2" id="KW-1185">Reference proteome</keyword>
<keyword evidence="1" id="KW-0812">Transmembrane</keyword>
<evidence type="ECO:0000313" key="3">
    <source>
        <dbReference type="WBParaSite" id="nRc.2.0.1.t19019-RA"/>
    </source>
</evidence>
<dbReference type="AlphaFoldDB" id="A0A915IYW2"/>
<evidence type="ECO:0000256" key="1">
    <source>
        <dbReference type="SAM" id="Phobius"/>
    </source>
</evidence>
<dbReference type="OMA" id="TITICNH"/>
<accession>A0A915IYW2</accession>
<evidence type="ECO:0000313" key="2">
    <source>
        <dbReference type="Proteomes" id="UP000887565"/>
    </source>
</evidence>